<keyword evidence="11" id="KW-0067">ATP-binding</keyword>
<dbReference type="Proteomes" id="UP000217216">
    <property type="component" value="Chromosome"/>
</dbReference>
<dbReference type="KEGG" id="plak:A1s21155_03415"/>
<dbReference type="NCBIfam" id="TIGR03447">
    <property type="entry name" value="mycothiol_MshC"/>
    <property type="match status" value="1"/>
</dbReference>
<reference evidence="15 16" key="1">
    <citation type="submission" date="2016-07" db="EMBL/GenBank/DDBJ databases">
        <title>High microdiversification within the ubiquitous acI lineage of Actinobacteria.</title>
        <authorList>
            <person name="Neuenschwander S.M."/>
            <person name="Salcher M."/>
            <person name="Ghai R."/>
            <person name="Pernthaler J."/>
        </authorList>
    </citation>
    <scope>NUCLEOTIDE SEQUENCE [LARGE SCALE GENOMIC DNA]</scope>
    <source>
        <strain evidence="15">MMS-21-155</strain>
    </source>
</reference>
<dbReference type="PANTHER" id="PTHR10890:SF3">
    <property type="entry name" value="CYSTEINE--TRNA LIGASE, CYTOPLASMIC"/>
    <property type="match status" value="1"/>
</dbReference>
<evidence type="ECO:0000256" key="12">
    <source>
        <dbReference type="ARBA" id="ARBA00033376"/>
    </source>
</evidence>
<evidence type="ECO:0000256" key="9">
    <source>
        <dbReference type="ARBA" id="ARBA00022741"/>
    </source>
</evidence>
<dbReference type="GeneID" id="300657201"/>
<dbReference type="GO" id="GO:0006423">
    <property type="term" value="P:cysteinyl-tRNA aminoacylation"/>
    <property type="evidence" value="ECO:0007669"/>
    <property type="project" value="TreeGrafter"/>
</dbReference>
<name>A0AAC9YTM8_9ACTN</name>
<dbReference type="InterPro" id="IPR032678">
    <property type="entry name" value="tRNA-synt_1_cat_dom"/>
</dbReference>
<keyword evidence="10" id="KW-0862">Zinc</keyword>
<dbReference type="EMBL" id="CP016770">
    <property type="protein sequence ID" value="ASY12015.1"/>
    <property type="molecule type" value="Genomic_DNA"/>
</dbReference>
<dbReference type="InterPro" id="IPR017812">
    <property type="entry name" value="Mycothiol_ligase_MshC"/>
</dbReference>
<dbReference type="GO" id="GO:0005524">
    <property type="term" value="F:ATP binding"/>
    <property type="evidence" value="ECO:0007669"/>
    <property type="project" value="UniProtKB-KW"/>
</dbReference>
<evidence type="ECO:0000313" key="16">
    <source>
        <dbReference type="Proteomes" id="UP000217216"/>
    </source>
</evidence>
<comment type="subunit">
    <text evidence="4">Monomer.</text>
</comment>
<evidence type="ECO:0000256" key="5">
    <source>
        <dbReference type="ARBA" id="ARBA00012088"/>
    </source>
</evidence>
<organism evidence="15 16">
    <name type="scientific">Candidatus Planktophila dulcis</name>
    <dbReference type="NCBI Taxonomy" id="1884914"/>
    <lineage>
        <taxon>Bacteria</taxon>
        <taxon>Bacillati</taxon>
        <taxon>Actinomycetota</taxon>
        <taxon>Actinomycetes</taxon>
        <taxon>Candidatus Nanopelagicales</taxon>
        <taxon>Candidatus Nanopelagicaceae</taxon>
        <taxon>Candidatus Planktophila</taxon>
    </lineage>
</organism>
<keyword evidence="9" id="KW-0547">Nucleotide-binding</keyword>
<feature type="domain" description="tRNA synthetases class I catalytic" evidence="14">
    <location>
        <begin position="36"/>
        <end position="339"/>
    </location>
</feature>
<evidence type="ECO:0000256" key="7">
    <source>
        <dbReference type="ARBA" id="ARBA00022598"/>
    </source>
</evidence>
<dbReference type="Gene3D" id="3.40.50.620">
    <property type="entry name" value="HUPs"/>
    <property type="match status" value="1"/>
</dbReference>
<gene>
    <name evidence="15" type="ORF">A1s21155_03415</name>
</gene>
<dbReference type="AlphaFoldDB" id="A0AAC9YTM8"/>
<evidence type="ECO:0000256" key="1">
    <source>
        <dbReference type="ARBA" id="ARBA00001947"/>
    </source>
</evidence>
<keyword evidence="8" id="KW-0479">Metal-binding</keyword>
<proteinExistence type="inferred from homology"/>
<dbReference type="RefSeq" id="WP_095696210.1">
    <property type="nucleotide sequence ID" value="NZ_CP016770.1"/>
</dbReference>
<comment type="function">
    <text evidence="2">Catalyzes the ATP-dependent condensation of GlcN-Ins and L-cysteine to form L-Cys-GlcN-Ins.</text>
</comment>
<evidence type="ECO:0000256" key="10">
    <source>
        <dbReference type="ARBA" id="ARBA00022833"/>
    </source>
</evidence>
<dbReference type="Pfam" id="PF01406">
    <property type="entry name" value="tRNA-synt_1e"/>
    <property type="match status" value="1"/>
</dbReference>
<evidence type="ECO:0000256" key="6">
    <source>
        <dbReference type="ARBA" id="ARBA00020068"/>
    </source>
</evidence>
<keyword evidence="7 15" id="KW-0436">Ligase</keyword>
<protein>
    <recommendedName>
        <fullName evidence="6">L-cysteine:1D-myo-inositol 2-amino-2-deoxy-alpha-D-glucopyranoside ligase</fullName>
        <ecNumber evidence="5">6.3.1.13</ecNumber>
    </recommendedName>
    <alternativeName>
        <fullName evidence="12">Mycothiol ligase</fullName>
    </alternativeName>
</protein>
<comment type="catalytic activity">
    <reaction evidence="13">
        <text>1D-myo-inositol 2-amino-2-deoxy-alpha-D-glucopyranoside + L-cysteine + ATP = 1D-myo-inositol 2-(L-cysteinylamino)-2-deoxy-alpha-D-glucopyranoside + AMP + diphosphate + H(+)</text>
        <dbReference type="Rhea" id="RHEA:26176"/>
        <dbReference type="ChEBI" id="CHEBI:15378"/>
        <dbReference type="ChEBI" id="CHEBI:30616"/>
        <dbReference type="ChEBI" id="CHEBI:33019"/>
        <dbReference type="ChEBI" id="CHEBI:35235"/>
        <dbReference type="ChEBI" id="CHEBI:58886"/>
        <dbReference type="ChEBI" id="CHEBI:58887"/>
        <dbReference type="ChEBI" id="CHEBI:456215"/>
        <dbReference type="EC" id="6.3.1.13"/>
    </reaction>
</comment>
<comment type="cofactor">
    <cofactor evidence="1">
        <name>Zn(2+)</name>
        <dbReference type="ChEBI" id="CHEBI:29105"/>
    </cofactor>
</comment>
<dbReference type="GO" id="GO:0004817">
    <property type="term" value="F:cysteine-tRNA ligase activity"/>
    <property type="evidence" value="ECO:0007669"/>
    <property type="project" value="TreeGrafter"/>
</dbReference>
<dbReference type="PANTHER" id="PTHR10890">
    <property type="entry name" value="CYSTEINYL-TRNA SYNTHETASE"/>
    <property type="match status" value="1"/>
</dbReference>
<accession>A0AAC9YTM8</accession>
<dbReference type="InterPro" id="IPR014729">
    <property type="entry name" value="Rossmann-like_a/b/a_fold"/>
</dbReference>
<evidence type="ECO:0000256" key="4">
    <source>
        <dbReference type="ARBA" id="ARBA00011245"/>
    </source>
</evidence>
<dbReference type="GO" id="GO:0035446">
    <property type="term" value="F:cysteine-glucosaminylinositol ligase activity"/>
    <property type="evidence" value="ECO:0007669"/>
    <property type="project" value="UniProtKB-EC"/>
</dbReference>
<keyword evidence="16" id="KW-1185">Reference proteome</keyword>
<evidence type="ECO:0000256" key="3">
    <source>
        <dbReference type="ARBA" id="ARBA00007723"/>
    </source>
</evidence>
<dbReference type="Gene3D" id="1.20.120.640">
    <property type="entry name" value="Anticodon-binding domain of a subclass of class I aminoacyl-tRNA synthetases"/>
    <property type="match status" value="1"/>
</dbReference>
<evidence type="ECO:0000256" key="13">
    <source>
        <dbReference type="ARBA" id="ARBA00048350"/>
    </source>
</evidence>
<dbReference type="EC" id="6.3.1.13" evidence="5"/>
<evidence type="ECO:0000256" key="2">
    <source>
        <dbReference type="ARBA" id="ARBA00003679"/>
    </source>
</evidence>
<evidence type="ECO:0000256" key="8">
    <source>
        <dbReference type="ARBA" id="ARBA00022723"/>
    </source>
</evidence>
<dbReference type="GO" id="GO:0010125">
    <property type="term" value="P:mycothiol biosynthetic process"/>
    <property type="evidence" value="ECO:0007669"/>
    <property type="project" value="InterPro"/>
</dbReference>
<dbReference type="SUPFAM" id="SSF52374">
    <property type="entry name" value="Nucleotidylyl transferase"/>
    <property type="match status" value="1"/>
</dbReference>
<dbReference type="PRINTS" id="PR00983">
    <property type="entry name" value="TRNASYNTHCYS"/>
</dbReference>
<dbReference type="InterPro" id="IPR024909">
    <property type="entry name" value="Cys-tRNA/MSH_ligase"/>
</dbReference>
<sequence length="413" mass="46115">MHAWPDIYLPQLPSRFAVPSLSLFNTASQKVETLPEKKRYRMYVCGITPYDATHLGHAATYLTFDLINRYLRATGATVDFVQNITDIDDPLLERAKRDNIDWKDLARSQIDLFKGDMTDLHVIPPKDYIGVVEAMQLVVDAVEKLRSTGTTYEVGSDIYYRVHSDDEFGNRSHYSQEKMLTIFAERGGDPDKVGKEEPLDALVWLSQRDGEPGWPSPFGPGRPGWHIECCAIALHYLQPDLDDDFAIDIQGGGSDLIFPHHEMSAAQTRSMTNQRFARTYVHTGMIGLNGEKMSKSLGNLVFVSKLIASGVSPAAIRWALMQHPFADDLMWTDHLLEAASIEIERLQLNLARMEVAPTDLVIQEIVDALSSNIDTPRALKAITRWMQETESGKTGGVAGELGRALDTLLGITL</sequence>
<evidence type="ECO:0000259" key="14">
    <source>
        <dbReference type="Pfam" id="PF01406"/>
    </source>
</evidence>
<dbReference type="GO" id="GO:0005829">
    <property type="term" value="C:cytosol"/>
    <property type="evidence" value="ECO:0007669"/>
    <property type="project" value="TreeGrafter"/>
</dbReference>
<evidence type="ECO:0000256" key="11">
    <source>
        <dbReference type="ARBA" id="ARBA00022840"/>
    </source>
</evidence>
<evidence type="ECO:0000313" key="15">
    <source>
        <dbReference type="EMBL" id="ASY12015.1"/>
    </source>
</evidence>
<comment type="similarity">
    <text evidence="3">Belongs to the class-I aminoacyl-tRNA synthetase family. MshC subfamily.</text>
</comment>
<dbReference type="GO" id="GO:0046872">
    <property type="term" value="F:metal ion binding"/>
    <property type="evidence" value="ECO:0007669"/>
    <property type="project" value="UniProtKB-KW"/>
</dbReference>